<protein>
    <submittedName>
        <fullName evidence="2">Uncharacterized protein</fullName>
    </submittedName>
</protein>
<reference evidence="2" key="2">
    <citation type="journal article" date="2015" name="Data Brief">
        <title>Shoot transcriptome of the giant reed, Arundo donax.</title>
        <authorList>
            <person name="Barrero R.A."/>
            <person name="Guerrero F.D."/>
            <person name="Moolhuijzen P."/>
            <person name="Goolsby J.A."/>
            <person name="Tidwell J."/>
            <person name="Bellgard S.E."/>
            <person name="Bellgard M.I."/>
        </authorList>
    </citation>
    <scope>NUCLEOTIDE SEQUENCE</scope>
    <source>
        <tissue evidence="2">Shoot tissue taken approximately 20 cm above the soil surface</tissue>
    </source>
</reference>
<dbReference type="EMBL" id="GBRH01279480">
    <property type="protein sequence ID" value="JAD18415.1"/>
    <property type="molecule type" value="Transcribed_RNA"/>
</dbReference>
<name>A0A0A8Y0H0_ARUDO</name>
<evidence type="ECO:0000256" key="1">
    <source>
        <dbReference type="SAM" id="MobiDB-lite"/>
    </source>
</evidence>
<feature type="region of interest" description="Disordered" evidence="1">
    <location>
        <begin position="1"/>
        <end position="24"/>
    </location>
</feature>
<dbReference type="AlphaFoldDB" id="A0A0A8Y0H0"/>
<accession>A0A0A8Y0H0</accession>
<evidence type="ECO:0000313" key="2">
    <source>
        <dbReference type="EMBL" id="JAD18415.1"/>
    </source>
</evidence>
<proteinExistence type="predicted"/>
<sequence>MMALPTALSSGLDMPCSSHGYDSA</sequence>
<reference evidence="2" key="1">
    <citation type="submission" date="2014-09" db="EMBL/GenBank/DDBJ databases">
        <authorList>
            <person name="Magalhaes I.L.F."/>
            <person name="Oliveira U."/>
            <person name="Santos F.R."/>
            <person name="Vidigal T.H.D.A."/>
            <person name="Brescovit A.D."/>
            <person name="Santos A.J."/>
        </authorList>
    </citation>
    <scope>NUCLEOTIDE SEQUENCE</scope>
    <source>
        <tissue evidence="2">Shoot tissue taken approximately 20 cm above the soil surface</tissue>
    </source>
</reference>
<organism evidence="2">
    <name type="scientific">Arundo donax</name>
    <name type="common">Giant reed</name>
    <name type="synonym">Donax arundinaceus</name>
    <dbReference type="NCBI Taxonomy" id="35708"/>
    <lineage>
        <taxon>Eukaryota</taxon>
        <taxon>Viridiplantae</taxon>
        <taxon>Streptophyta</taxon>
        <taxon>Embryophyta</taxon>
        <taxon>Tracheophyta</taxon>
        <taxon>Spermatophyta</taxon>
        <taxon>Magnoliopsida</taxon>
        <taxon>Liliopsida</taxon>
        <taxon>Poales</taxon>
        <taxon>Poaceae</taxon>
        <taxon>PACMAD clade</taxon>
        <taxon>Arundinoideae</taxon>
        <taxon>Arundineae</taxon>
        <taxon>Arundo</taxon>
    </lineage>
</organism>